<organism evidence="2 3">
    <name type="scientific">Leptosia nina</name>
    <dbReference type="NCBI Taxonomy" id="320188"/>
    <lineage>
        <taxon>Eukaryota</taxon>
        <taxon>Metazoa</taxon>
        <taxon>Ecdysozoa</taxon>
        <taxon>Arthropoda</taxon>
        <taxon>Hexapoda</taxon>
        <taxon>Insecta</taxon>
        <taxon>Pterygota</taxon>
        <taxon>Neoptera</taxon>
        <taxon>Endopterygota</taxon>
        <taxon>Lepidoptera</taxon>
        <taxon>Glossata</taxon>
        <taxon>Ditrysia</taxon>
        <taxon>Papilionoidea</taxon>
        <taxon>Pieridae</taxon>
        <taxon>Pierinae</taxon>
        <taxon>Leptosia</taxon>
    </lineage>
</organism>
<proteinExistence type="predicted"/>
<gene>
    <name evidence="2" type="ORF">LNINA_LOCUS2673</name>
</gene>
<keyword evidence="3" id="KW-1185">Reference proteome</keyword>
<evidence type="ECO:0000313" key="2">
    <source>
        <dbReference type="EMBL" id="CAK1542820.1"/>
    </source>
</evidence>
<dbReference type="Proteomes" id="UP001497472">
    <property type="component" value="Unassembled WGS sequence"/>
</dbReference>
<dbReference type="EMBL" id="CAVLEF010000003">
    <property type="protein sequence ID" value="CAK1542820.1"/>
    <property type="molecule type" value="Genomic_DNA"/>
</dbReference>
<protein>
    <submittedName>
        <fullName evidence="2">Uncharacterized protein</fullName>
    </submittedName>
</protein>
<feature type="region of interest" description="Disordered" evidence="1">
    <location>
        <begin position="1"/>
        <end position="26"/>
    </location>
</feature>
<sequence length="139" mass="15663">MGRGNGLADEASHLQQSDPPDAPLMANGNVMQLREIRYTVHDVFYNSTLLYLILGYDIPHETITNTVNSTSYYHLASRQLPVDYLAVLNQQSNVDVTVPRVQLSDQTVINLCPRYVSLTFPHRRVGAERFHLTTLDGYG</sequence>
<comment type="caution">
    <text evidence="2">The sequence shown here is derived from an EMBL/GenBank/DDBJ whole genome shotgun (WGS) entry which is preliminary data.</text>
</comment>
<name>A0AAV1IZZ6_9NEOP</name>
<accession>A0AAV1IZZ6</accession>
<dbReference type="AlphaFoldDB" id="A0AAV1IZZ6"/>
<evidence type="ECO:0000313" key="3">
    <source>
        <dbReference type="Proteomes" id="UP001497472"/>
    </source>
</evidence>
<evidence type="ECO:0000256" key="1">
    <source>
        <dbReference type="SAM" id="MobiDB-lite"/>
    </source>
</evidence>
<reference evidence="2 3" key="1">
    <citation type="submission" date="2023-11" db="EMBL/GenBank/DDBJ databases">
        <authorList>
            <person name="Okamura Y."/>
        </authorList>
    </citation>
    <scope>NUCLEOTIDE SEQUENCE [LARGE SCALE GENOMIC DNA]</scope>
</reference>